<comment type="caution">
    <text evidence="2">The sequence shown here is derived from an EMBL/GenBank/DDBJ whole genome shotgun (WGS) entry which is preliminary data.</text>
</comment>
<accession>A0A843VJC4</accession>
<dbReference type="CDD" id="cd12432">
    <property type="entry name" value="RRM_ACINU"/>
    <property type="match status" value="1"/>
</dbReference>
<dbReference type="SUPFAM" id="SSF54928">
    <property type="entry name" value="RNA-binding domain, RBD"/>
    <property type="match status" value="1"/>
</dbReference>
<gene>
    <name evidence="2" type="ORF">Taro_029238</name>
</gene>
<name>A0A843VJC4_COLES</name>
<dbReference type="PANTHER" id="PTHR47031">
    <property type="entry name" value="SAP DNA-BINDING DOMAIN-CONTAINING PROTEIN"/>
    <property type="match status" value="1"/>
</dbReference>
<evidence type="ECO:0000313" key="3">
    <source>
        <dbReference type="Proteomes" id="UP000652761"/>
    </source>
</evidence>
<dbReference type="Proteomes" id="UP000652761">
    <property type="component" value="Unassembled WGS sequence"/>
</dbReference>
<feature type="region of interest" description="Disordered" evidence="1">
    <location>
        <begin position="164"/>
        <end position="241"/>
    </location>
</feature>
<evidence type="ECO:0000256" key="1">
    <source>
        <dbReference type="SAM" id="MobiDB-lite"/>
    </source>
</evidence>
<feature type="compositionally biased region" description="Pro residues" evidence="1">
    <location>
        <begin position="191"/>
        <end position="215"/>
    </location>
</feature>
<feature type="compositionally biased region" description="Pro residues" evidence="1">
    <location>
        <begin position="226"/>
        <end position="238"/>
    </location>
</feature>
<dbReference type="GO" id="GO:0003676">
    <property type="term" value="F:nucleic acid binding"/>
    <property type="evidence" value="ECO:0007669"/>
    <property type="project" value="InterPro"/>
</dbReference>
<dbReference type="EMBL" id="NMUH01001929">
    <property type="protein sequence ID" value="MQL96558.1"/>
    <property type="molecule type" value="Genomic_DNA"/>
</dbReference>
<feature type="compositionally biased region" description="Low complexity" evidence="1">
    <location>
        <begin position="165"/>
        <end position="185"/>
    </location>
</feature>
<proteinExistence type="predicted"/>
<dbReference type="AlphaFoldDB" id="A0A843VJC4"/>
<organism evidence="2 3">
    <name type="scientific">Colocasia esculenta</name>
    <name type="common">Wild taro</name>
    <name type="synonym">Arum esculentum</name>
    <dbReference type="NCBI Taxonomy" id="4460"/>
    <lineage>
        <taxon>Eukaryota</taxon>
        <taxon>Viridiplantae</taxon>
        <taxon>Streptophyta</taxon>
        <taxon>Embryophyta</taxon>
        <taxon>Tracheophyta</taxon>
        <taxon>Spermatophyta</taxon>
        <taxon>Magnoliopsida</taxon>
        <taxon>Liliopsida</taxon>
        <taxon>Araceae</taxon>
        <taxon>Aroideae</taxon>
        <taxon>Colocasieae</taxon>
        <taxon>Colocasia</taxon>
    </lineage>
</organism>
<dbReference type="PANTHER" id="PTHR47031:SF3">
    <property type="entry name" value="SAP DOMAIN-CONTAINING PROTEIN"/>
    <property type="match status" value="1"/>
</dbReference>
<keyword evidence="3" id="KW-1185">Reference proteome</keyword>
<feature type="region of interest" description="Disordered" evidence="1">
    <location>
        <begin position="27"/>
        <end position="46"/>
    </location>
</feature>
<reference evidence="2" key="1">
    <citation type="submission" date="2017-07" db="EMBL/GenBank/DDBJ databases">
        <title>Taro Niue Genome Assembly and Annotation.</title>
        <authorList>
            <person name="Atibalentja N."/>
            <person name="Keating K."/>
            <person name="Fields C.J."/>
        </authorList>
    </citation>
    <scope>NUCLEOTIDE SEQUENCE</scope>
    <source>
        <strain evidence="2">Niue_2</strain>
        <tissue evidence="2">Leaf</tissue>
    </source>
</reference>
<protein>
    <submittedName>
        <fullName evidence="2">Uncharacterized protein</fullName>
    </submittedName>
</protein>
<evidence type="ECO:0000313" key="2">
    <source>
        <dbReference type="EMBL" id="MQL96558.1"/>
    </source>
</evidence>
<dbReference type="InterPro" id="IPR032552">
    <property type="entry name" value="RSB_motif"/>
</dbReference>
<sequence>MLSCTDQGSTGAIEPVKRQRRWNAEIIKVPEPQTSNQTPSTTPKDIFQSTPRRIFTRTDSGLSVESPKERFVPPSQKTATTSLRIDRFLRPFTLKAVQELLAKTGTVCSFWMDHIKTHCYVTYSSVEEAVSSRNALYNLQWPPNGGRLLTADFVDPQEVKAHVEAPQSPAAAGPSAALQPSAPSLERPNASQPPPQSDKQQLPPPPPSQPPPASQAPPAREREGLPLPPPPPNKPEPPILTLDDLFKKTRATPRIYYLPLSEEQVAAKLATQGRGTRA</sequence>
<dbReference type="Pfam" id="PF16294">
    <property type="entry name" value="RSB_motif"/>
    <property type="match status" value="1"/>
</dbReference>
<feature type="compositionally biased region" description="Low complexity" evidence="1">
    <location>
        <begin position="30"/>
        <end position="43"/>
    </location>
</feature>
<dbReference type="OrthoDB" id="5348404at2759"/>
<dbReference type="InterPro" id="IPR035979">
    <property type="entry name" value="RBD_domain_sf"/>
</dbReference>
<dbReference type="InterPro" id="IPR034257">
    <property type="entry name" value="Acinus_RRM"/>
</dbReference>